<comment type="caution">
    <text evidence="2">The sequence shown here is derived from an EMBL/GenBank/DDBJ whole genome shotgun (WGS) entry which is preliminary data.</text>
</comment>
<accession>A0ABU2MK96</accession>
<dbReference type="InterPro" id="IPR002575">
    <property type="entry name" value="Aminoglycoside_PTrfase"/>
</dbReference>
<protein>
    <submittedName>
        <fullName evidence="2">Phosphotransferase</fullName>
    </submittedName>
</protein>
<dbReference type="SUPFAM" id="SSF56112">
    <property type="entry name" value="Protein kinase-like (PK-like)"/>
    <property type="match status" value="1"/>
</dbReference>
<name>A0ABU2MK96_9ACTN</name>
<evidence type="ECO:0000313" key="2">
    <source>
        <dbReference type="EMBL" id="MDT0342026.1"/>
    </source>
</evidence>
<organism evidence="2 3">
    <name type="scientific">Streptomyces litchfieldiae</name>
    <dbReference type="NCBI Taxonomy" id="3075543"/>
    <lineage>
        <taxon>Bacteria</taxon>
        <taxon>Bacillati</taxon>
        <taxon>Actinomycetota</taxon>
        <taxon>Actinomycetes</taxon>
        <taxon>Kitasatosporales</taxon>
        <taxon>Streptomycetaceae</taxon>
        <taxon>Streptomyces</taxon>
    </lineage>
</organism>
<dbReference type="InterPro" id="IPR011009">
    <property type="entry name" value="Kinase-like_dom_sf"/>
</dbReference>
<dbReference type="RefSeq" id="WP_311703158.1">
    <property type="nucleotide sequence ID" value="NZ_JAVREL010000002.1"/>
</dbReference>
<evidence type="ECO:0000313" key="3">
    <source>
        <dbReference type="Proteomes" id="UP001183246"/>
    </source>
</evidence>
<reference evidence="3" key="1">
    <citation type="submission" date="2023-07" db="EMBL/GenBank/DDBJ databases">
        <title>30 novel species of actinomycetes from the DSMZ collection.</title>
        <authorList>
            <person name="Nouioui I."/>
        </authorList>
    </citation>
    <scope>NUCLEOTIDE SEQUENCE [LARGE SCALE GENOMIC DNA]</scope>
    <source>
        <strain evidence="3">DSM 44938</strain>
    </source>
</reference>
<dbReference type="Proteomes" id="UP001183246">
    <property type="component" value="Unassembled WGS sequence"/>
</dbReference>
<keyword evidence="3" id="KW-1185">Reference proteome</keyword>
<sequence length="217" mass="23107">MRPGELLGSGRSADVYAFGPGRVLRRYRDGFDATGEADLMARLAAHGYPVPEVHRGAEPTPADLVLERLTGPTMAEALFSGAEPPERAGATLARLLRDLHALPGRIVHLDLHPENVLLTPRGPVVIDWRNAEVGPPGLDDAMTALILAEAAVGPYPLAERVLPALLDGADATLPDHLDEARARRAANPTLSAEEVARLATAVSLIHRLFTGEPQISL</sequence>
<gene>
    <name evidence="2" type="ORF">RM590_05170</name>
</gene>
<feature type="domain" description="Aminoglycoside phosphotransferase" evidence="1">
    <location>
        <begin position="6"/>
        <end position="104"/>
    </location>
</feature>
<evidence type="ECO:0000259" key="1">
    <source>
        <dbReference type="Pfam" id="PF01636"/>
    </source>
</evidence>
<proteinExistence type="predicted"/>
<dbReference type="Pfam" id="PF01636">
    <property type="entry name" value="APH"/>
    <property type="match status" value="1"/>
</dbReference>
<dbReference type="EMBL" id="JAVREL010000002">
    <property type="protein sequence ID" value="MDT0342026.1"/>
    <property type="molecule type" value="Genomic_DNA"/>
</dbReference>
<dbReference type="Gene3D" id="3.90.1200.10">
    <property type="match status" value="1"/>
</dbReference>